<dbReference type="Proteomes" id="UP000827724">
    <property type="component" value="Unassembled WGS sequence"/>
</dbReference>
<dbReference type="EMBL" id="JAIWOZ010000001">
    <property type="protein sequence ID" value="KAH6610584.1"/>
    <property type="molecule type" value="Genomic_DNA"/>
</dbReference>
<organism evidence="1 2">
    <name type="scientific">Trichoderma cornu-damae</name>
    <dbReference type="NCBI Taxonomy" id="654480"/>
    <lineage>
        <taxon>Eukaryota</taxon>
        <taxon>Fungi</taxon>
        <taxon>Dikarya</taxon>
        <taxon>Ascomycota</taxon>
        <taxon>Pezizomycotina</taxon>
        <taxon>Sordariomycetes</taxon>
        <taxon>Hypocreomycetidae</taxon>
        <taxon>Hypocreales</taxon>
        <taxon>Hypocreaceae</taxon>
        <taxon>Trichoderma</taxon>
    </lineage>
</organism>
<keyword evidence="2" id="KW-1185">Reference proteome</keyword>
<name>A0A9P8U0H3_9HYPO</name>
<evidence type="ECO:0000313" key="2">
    <source>
        <dbReference type="Proteomes" id="UP000827724"/>
    </source>
</evidence>
<gene>
    <name evidence="1" type="ORF">Trco_000604</name>
</gene>
<accession>A0A9P8U0H3</accession>
<proteinExistence type="predicted"/>
<protein>
    <submittedName>
        <fullName evidence="1">Uncharacterized protein</fullName>
    </submittedName>
</protein>
<evidence type="ECO:0000313" key="1">
    <source>
        <dbReference type="EMBL" id="KAH6610584.1"/>
    </source>
</evidence>
<sequence>MFSFFSFSFLRTFDSSERINIAFTLWPSSWSGRNRTIEVHGIAALSRLVCVRIADLKLATALLQANAFK</sequence>
<comment type="caution">
    <text evidence="1">The sequence shown here is derived from an EMBL/GenBank/DDBJ whole genome shotgun (WGS) entry which is preliminary data.</text>
</comment>
<dbReference type="AlphaFoldDB" id="A0A9P8U0H3"/>
<reference evidence="1" key="1">
    <citation type="submission" date="2021-08" db="EMBL/GenBank/DDBJ databases">
        <title>Chromosome-Level Trichoderma cornu-damae using Hi-C Data.</title>
        <authorList>
            <person name="Kim C.S."/>
        </authorList>
    </citation>
    <scope>NUCLEOTIDE SEQUENCE</scope>
    <source>
        <strain evidence="1">KA19-0412C</strain>
    </source>
</reference>